<protein>
    <submittedName>
        <fullName evidence="1">Uncharacterized protein</fullName>
    </submittedName>
</protein>
<accession>A0A9D1R6Y0</accession>
<dbReference type="AlphaFoldDB" id="A0A9D1R6Y0"/>
<sequence>MINCVLTFLSNLLVFFTKVMDWLPEGKRTKKKQYTYIEEEKLRVEAVDFMKQITDKCYTLSPNYIQREYKVVDNDLRGTYITYGTALKNGVVGIRHTLSSSKKQKYDKTICYGYDLCSSNPEQKIRPRLISPDGFSKVVELTLNKSLRKGDIFKEKYIFEMKDTISYERAYIISGINYQKVKLNSYDVLLKFYVTYPQNVRVYRLEREKYLYLRTLYPVSLEHELYESDCATFTDNVRVEHSFSLIIYVFDRDKEGENENV</sequence>
<comment type="caution">
    <text evidence="1">The sequence shown here is derived from an EMBL/GenBank/DDBJ whole genome shotgun (WGS) entry which is preliminary data.</text>
</comment>
<name>A0A9D1R6Y0_9FIRM</name>
<gene>
    <name evidence="1" type="ORF">H9742_14225</name>
</gene>
<evidence type="ECO:0000313" key="1">
    <source>
        <dbReference type="EMBL" id="HIW82653.1"/>
    </source>
</evidence>
<dbReference type="EMBL" id="DXGH01000073">
    <property type="protein sequence ID" value="HIW82653.1"/>
    <property type="molecule type" value="Genomic_DNA"/>
</dbReference>
<reference evidence="1" key="2">
    <citation type="submission" date="2021-04" db="EMBL/GenBank/DDBJ databases">
        <authorList>
            <person name="Gilroy R."/>
        </authorList>
    </citation>
    <scope>NUCLEOTIDE SEQUENCE</scope>
    <source>
        <strain evidence="1">CHK195-6426</strain>
    </source>
</reference>
<organism evidence="1 2">
    <name type="scientific">Candidatus Acetatifactor stercoripullorum</name>
    <dbReference type="NCBI Taxonomy" id="2838414"/>
    <lineage>
        <taxon>Bacteria</taxon>
        <taxon>Bacillati</taxon>
        <taxon>Bacillota</taxon>
        <taxon>Clostridia</taxon>
        <taxon>Lachnospirales</taxon>
        <taxon>Lachnospiraceae</taxon>
        <taxon>Acetatifactor</taxon>
    </lineage>
</organism>
<dbReference type="Proteomes" id="UP000824265">
    <property type="component" value="Unassembled WGS sequence"/>
</dbReference>
<evidence type="ECO:0000313" key="2">
    <source>
        <dbReference type="Proteomes" id="UP000824265"/>
    </source>
</evidence>
<reference evidence="1" key="1">
    <citation type="journal article" date="2021" name="PeerJ">
        <title>Extensive microbial diversity within the chicken gut microbiome revealed by metagenomics and culture.</title>
        <authorList>
            <person name="Gilroy R."/>
            <person name="Ravi A."/>
            <person name="Getino M."/>
            <person name="Pursley I."/>
            <person name="Horton D.L."/>
            <person name="Alikhan N.F."/>
            <person name="Baker D."/>
            <person name="Gharbi K."/>
            <person name="Hall N."/>
            <person name="Watson M."/>
            <person name="Adriaenssens E.M."/>
            <person name="Foster-Nyarko E."/>
            <person name="Jarju S."/>
            <person name="Secka A."/>
            <person name="Antonio M."/>
            <person name="Oren A."/>
            <person name="Chaudhuri R.R."/>
            <person name="La Ragione R."/>
            <person name="Hildebrand F."/>
            <person name="Pallen M.J."/>
        </authorList>
    </citation>
    <scope>NUCLEOTIDE SEQUENCE</scope>
    <source>
        <strain evidence="1">CHK195-6426</strain>
    </source>
</reference>
<proteinExistence type="predicted"/>